<dbReference type="GO" id="GO:0005634">
    <property type="term" value="C:nucleus"/>
    <property type="evidence" value="ECO:0007669"/>
    <property type="project" value="UniProtKB-SubCell"/>
</dbReference>
<dbReference type="InterPro" id="IPR031052">
    <property type="entry name" value="FHY3/FAR1"/>
</dbReference>
<keyword evidence="1" id="KW-0539">Nucleus</keyword>
<keyword evidence="4" id="KW-1185">Reference proteome</keyword>
<dbReference type="AlphaFoldDB" id="A0A445DHF6"/>
<keyword evidence="1" id="KW-0479">Metal-binding</keyword>
<dbReference type="GO" id="GO:0006355">
    <property type="term" value="P:regulation of DNA-templated transcription"/>
    <property type="evidence" value="ECO:0007669"/>
    <property type="project" value="UniProtKB-UniRule"/>
</dbReference>
<evidence type="ECO:0000256" key="1">
    <source>
        <dbReference type="RuleBase" id="RU367018"/>
    </source>
</evidence>
<comment type="subcellular location">
    <subcellularLocation>
        <location evidence="1">Nucleus</location>
    </subcellularLocation>
</comment>
<comment type="caution">
    <text evidence="3">The sequence shown here is derived from an EMBL/GenBank/DDBJ whole genome shotgun (WGS) entry which is preliminary data.</text>
</comment>
<dbReference type="Pfam" id="PF10551">
    <property type="entry name" value="MULE"/>
    <property type="match status" value="1"/>
</dbReference>
<keyword evidence="1" id="KW-0862">Zinc</keyword>
<dbReference type="PANTHER" id="PTHR31669">
    <property type="entry name" value="PROTEIN FAR1-RELATED SEQUENCE 10-RELATED"/>
    <property type="match status" value="1"/>
</dbReference>
<proteinExistence type="inferred from homology"/>
<evidence type="ECO:0000313" key="4">
    <source>
        <dbReference type="Proteomes" id="UP000289738"/>
    </source>
</evidence>
<evidence type="ECO:0000313" key="3">
    <source>
        <dbReference type="EMBL" id="RYR62542.1"/>
    </source>
</evidence>
<dbReference type="PANTHER" id="PTHR31669:SF283">
    <property type="entry name" value="PROTEIN FAR1-RELATED SEQUENCE"/>
    <property type="match status" value="1"/>
</dbReference>
<comment type="function">
    <text evidence="1">Putative transcription activator involved in regulating light control of development.</text>
</comment>
<dbReference type="Proteomes" id="UP000289738">
    <property type="component" value="Chromosome A04"/>
</dbReference>
<dbReference type="InterPro" id="IPR018289">
    <property type="entry name" value="MULE_transposase_dom"/>
</dbReference>
<organism evidence="3 4">
    <name type="scientific">Arachis hypogaea</name>
    <name type="common">Peanut</name>
    <dbReference type="NCBI Taxonomy" id="3818"/>
    <lineage>
        <taxon>Eukaryota</taxon>
        <taxon>Viridiplantae</taxon>
        <taxon>Streptophyta</taxon>
        <taxon>Embryophyta</taxon>
        <taxon>Tracheophyta</taxon>
        <taxon>Spermatophyta</taxon>
        <taxon>Magnoliopsida</taxon>
        <taxon>eudicotyledons</taxon>
        <taxon>Gunneridae</taxon>
        <taxon>Pentapetalae</taxon>
        <taxon>rosids</taxon>
        <taxon>fabids</taxon>
        <taxon>Fabales</taxon>
        <taxon>Fabaceae</taxon>
        <taxon>Papilionoideae</taxon>
        <taxon>50 kb inversion clade</taxon>
        <taxon>dalbergioids sensu lato</taxon>
        <taxon>Dalbergieae</taxon>
        <taxon>Pterocarpus clade</taxon>
        <taxon>Arachis</taxon>
    </lineage>
</organism>
<reference evidence="3 4" key="1">
    <citation type="submission" date="2019-01" db="EMBL/GenBank/DDBJ databases">
        <title>Sequencing of cultivated peanut Arachis hypogaea provides insights into genome evolution and oil improvement.</title>
        <authorList>
            <person name="Chen X."/>
        </authorList>
    </citation>
    <scope>NUCLEOTIDE SEQUENCE [LARGE SCALE GENOMIC DNA]</scope>
    <source>
        <strain evidence="4">cv. Fuhuasheng</strain>
        <tissue evidence="3">Leaves</tissue>
    </source>
</reference>
<sequence>MKCVRIKRCQRIREVPIKNEREESKFLFRAQPRRRSLYQKCILANARSRVACEYFGDIVSFNTTYNTNRFNLVFCSFVGVNHHAQSTFLGCALIKNEDIQSFKWLFEYWLRCMGGKTPKGIFTDQCASMQRAIEINWNEFVTKFSVGGNKWLSELYKDLHLWILVYLDHHFWTGMRSTHRSKSMHAIFNKFITRNSSLIQFVKQYDNCLANKEQREREFDAADFHTVIPCAIKSAIETQFQHVYTPEKFRKVQVQFREKVNCITRSMHSTLGVMIYEVVE</sequence>
<keyword evidence="1" id="KW-0863">Zinc-finger</keyword>
<dbReference type="GO" id="GO:0008270">
    <property type="term" value="F:zinc ion binding"/>
    <property type="evidence" value="ECO:0007669"/>
    <property type="project" value="UniProtKB-UniRule"/>
</dbReference>
<protein>
    <recommendedName>
        <fullName evidence="1">Protein FAR1-RELATED SEQUENCE</fullName>
    </recommendedName>
</protein>
<gene>
    <name evidence="3" type="ORF">Ahy_A04g020210</name>
</gene>
<feature type="domain" description="MULE transposase" evidence="2">
    <location>
        <begin position="59"/>
        <end position="141"/>
    </location>
</feature>
<dbReference type="STRING" id="3818.A0A445DHF6"/>
<dbReference type="EMBL" id="SDMP01000004">
    <property type="protein sequence ID" value="RYR62542.1"/>
    <property type="molecule type" value="Genomic_DNA"/>
</dbReference>
<name>A0A445DHF6_ARAHY</name>
<comment type="similarity">
    <text evidence="1">Belongs to the FHY3/FAR1 family.</text>
</comment>
<accession>A0A445DHF6</accession>
<evidence type="ECO:0000259" key="2">
    <source>
        <dbReference type="Pfam" id="PF10551"/>
    </source>
</evidence>